<comment type="caution">
    <text evidence="1">The sequence shown here is derived from an EMBL/GenBank/DDBJ whole genome shotgun (WGS) entry which is preliminary data.</text>
</comment>
<dbReference type="EMBL" id="PCTB01000067">
    <property type="protein sequence ID" value="PIP62536.1"/>
    <property type="molecule type" value="Genomic_DNA"/>
</dbReference>
<name>A0A2H0BXW7_9BACT</name>
<protein>
    <submittedName>
        <fullName evidence="1">Uncharacterized protein</fullName>
    </submittedName>
</protein>
<evidence type="ECO:0000313" key="1">
    <source>
        <dbReference type="EMBL" id="PIP62536.1"/>
    </source>
</evidence>
<gene>
    <name evidence="1" type="ORF">COW98_03435</name>
</gene>
<evidence type="ECO:0000313" key="2">
    <source>
        <dbReference type="Proteomes" id="UP000231021"/>
    </source>
</evidence>
<organism evidence="1 2">
    <name type="scientific">Candidatus Roizmanbacteria bacterium CG22_combo_CG10-13_8_21_14_all_35_9</name>
    <dbReference type="NCBI Taxonomy" id="1974861"/>
    <lineage>
        <taxon>Bacteria</taxon>
        <taxon>Candidatus Roizmaniibacteriota</taxon>
    </lineage>
</organism>
<proteinExistence type="predicted"/>
<dbReference type="AlphaFoldDB" id="A0A2H0BXW7"/>
<dbReference type="Proteomes" id="UP000231021">
    <property type="component" value="Unassembled WGS sequence"/>
</dbReference>
<sequence>MKILKIIFFVLLISLIFTSGILLGKNLVNKSDPLTINNFSPTITPGLVSSIKIPFSETKYDYTHQVTGLSFNYPSVYKVTEQPMNGGVDFVSLNNGDGVKIDIYISDNPGGKTLDELVENFDREQEAGPLSIPNPIDKKYVTIAGEKAMRRRWLESGTGNNIKGGDEVFFIHNGNFFEFIRFFNSTKKQNEFEDILQSITFKGASIYNFGKVSFPYEKSWQMIESQRDEKTINFFIKSLCINKESKTIISNSEINCDVSIVDYSPWKEQMTILNLNQFIEFMSSQGRDSTMPTPFTNNFVNDKNISIIKWVGPHPLSGELIESYFFQYSDQTSQLHFVHLFGDPVRISANNVLLKSFVNEIINSVKVN</sequence>
<reference evidence="1 2" key="1">
    <citation type="submission" date="2017-09" db="EMBL/GenBank/DDBJ databases">
        <title>Depth-based differentiation of microbial function through sediment-hosted aquifers and enrichment of novel symbionts in the deep terrestrial subsurface.</title>
        <authorList>
            <person name="Probst A.J."/>
            <person name="Ladd B."/>
            <person name="Jarett J.K."/>
            <person name="Geller-Mcgrath D.E."/>
            <person name="Sieber C.M."/>
            <person name="Emerson J.B."/>
            <person name="Anantharaman K."/>
            <person name="Thomas B.C."/>
            <person name="Malmstrom R."/>
            <person name="Stieglmeier M."/>
            <person name="Klingl A."/>
            <person name="Woyke T."/>
            <person name="Ryan C.M."/>
            <person name="Banfield J.F."/>
        </authorList>
    </citation>
    <scope>NUCLEOTIDE SEQUENCE [LARGE SCALE GENOMIC DNA]</scope>
    <source>
        <strain evidence="1">CG22_combo_CG10-13_8_21_14_all_35_9</strain>
    </source>
</reference>
<accession>A0A2H0BXW7</accession>